<accession>A0A0C9NJ80</accession>
<organism evidence="2 3">
    <name type="scientific">Sphingomonas paucimobilis NBRC 13935</name>
    <dbReference type="NCBI Taxonomy" id="1219050"/>
    <lineage>
        <taxon>Bacteria</taxon>
        <taxon>Pseudomonadati</taxon>
        <taxon>Pseudomonadota</taxon>
        <taxon>Alphaproteobacteria</taxon>
        <taxon>Sphingomonadales</taxon>
        <taxon>Sphingomonadaceae</taxon>
        <taxon>Sphingomonas</taxon>
    </lineage>
</organism>
<dbReference type="EMBL" id="BBJS01000043">
    <property type="protein sequence ID" value="GAN14708.1"/>
    <property type="molecule type" value="Genomic_DNA"/>
</dbReference>
<dbReference type="PROSITE" id="PS51257">
    <property type="entry name" value="PROKAR_LIPOPROTEIN"/>
    <property type="match status" value="1"/>
</dbReference>
<feature type="signal peptide" evidence="1">
    <location>
        <begin position="1"/>
        <end position="18"/>
    </location>
</feature>
<name>A0A0C9NJ80_SPHPI</name>
<sequence>MKRSLFAATAASALILTAGCSKQDADNQAAENTTTAANNATAQATPAPPVDREELLQDAVSALQETENALAALDKKDAKAATAALERATGKLEIVLARNPSLALAPVDVSVVSYDVLGSVDAVNALRKSAEDALEDGRLQEARHLIDGLASETVVRVSNLPLATYPDAIKAAAVLVAQNKLDEAKAALEAALSTIVVRDVIHPLPLTRASAAIEEARKLAANAQRGAGDEAKIQRLLTTAREQLRLGQALGYATKDEMKDLLKTVDEIEDGTKNKGAATSIFDKIRERFKKATESSQPAEKK</sequence>
<dbReference type="InterPro" id="IPR021236">
    <property type="entry name" value="Uncharacterised_YfdX"/>
</dbReference>
<evidence type="ECO:0000313" key="3">
    <source>
        <dbReference type="Proteomes" id="UP000032025"/>
    </source>
</evidence>
<keyword evidence="1" id="KW-0732">Signal</keyword>
<comment type="caution">
    <text evidence="2">The sequence shown here is derived from an EMBL/GenBank/DDBJ whole genome shotgun (WGS) entry which is preliminary data.</text>
</comment>
<dbReference type="Proteomes" id="UP000032025">
    <property type="component" value="Unassembled WGS sequence"/>
</dbReference>
<protein>
    <submittedName>
        <fullName evidence="2">DNA, contig: SP643</fullName>
    </submittedName>
</protein>
<dbReference type="Pfam" id="PF10938">
    <property type="entry name" value="YfdX"/>
    <property type="match status" value="1"/>
</dbReference>
<proteinExistence type="predicted"/>
<feature type="chain" id="PRO_5002216391" evidence="1">
    <location>
        <begin position="19"/>
        <end position="302"/>
    </location>
</feature>
<reference evidence="2 3" key="1">
    <citation type="submission" date="2014-08" db="EMBL/GenBank/DDBJ databases">
        <title>Whole genome shotgun sequence of Sphingomonas paucimobilis NBRC 13935.</title>
        <authorList>
            <person name="Hosoyama A."/>
            <person name="Hashimoto M."/>
            <person name="Hosoyama Y."/>
            <person name="Noguchi M."/>
            <person name="Uohara A."/>
            <person name="Ohji S."/>
            <person name="Katano-Makiyama Y."/>
            <person name="Ichikawa N."/>
            <person name="Kimura A."/>
            <person name="Yamazoe A."/>
            <person name="Fujita N."/>
        </authorList>
    </citation>
    <scope>NUCLEOTIDE SEQUENCE [LARGE SCALE GENOMIC DNA]</scope>
    <source>
        <strain evidence="2 3">NBRC 13935</strain>
    </source>
</reference>
<dbReference type="AlphaFoldDB" id="A0A0C9NJ80"/>
<gene>
    <name evidence="2" type="ORF">SP6_43_02070</name>
</gene>
<evidence type="ECO:0000256" key="1">
    <source>
        <dbReference type="SAM" id="SignalP"/>
    </source>
</evidence>
<evidence type="ECO:0000313" key="2">
    <source>
        <dbReference type="EMBL" id="GAN14708.1"/>
    </source>
</evidence>
<keyword evidence="3" id="KW-1185">Reference proteome</keyword>